<feature type="non-terminal residue" evidence="1">
    <location>
        <position position="1"/>
    </location>
</feature>
<dbReference type="Proteomes" id="UP000190042">
    <property type="component" value="Unassembled WGS sequence"/>
</dbReference>
<dbReference type="EMBL" id="FUYJ01000015">
    <property type="protein sequence ID" value="SKB07673.1"/>
    <property type="molecule type" value="Genomic_DNA"/>
</dbReference>
<keyword evidence="2" id="KW-1185">Reference proteome</keyword>
<organism evidence="1 2">
    <name type="scientific">Sporosarcina newyorkensis</name>
    <dbReference type="NCBI Taxonomy" id="759851"/>
    <lineage>
        <taxon>Bacteria</taxon>
        <taxon>Bacillati</taxon>
        <taxon>Bacillota</taxon>
        <taxon>Bacilli</taxon>
        <taxon>Bacillales</taxon>
        <taxon>Caryophanaceae</taxon>
        <taxon>Sporosarcina</taxon>
    </lineage>
</organism>
<dbReference type="AlphaFoldDB" id="A0A1T4Z1A2"/>
<proteinExistence type="predicted"/>
<reference evidence="2" key="1">
    <citation type="submission" date="2017-02" db="EMBL/GenBank/DDBJ databases">
        <authorList>
            <person name="Varghese N."/>
            <person name="Submissions S."/>
        </authorList>
    </citation>
    <scope>NUCLEOTIDE SEQUENCE [LARGE SCALE GENOMIC DNA]</scope>
    <source>
        <strain evidence="2">DSM 23966</strain>
    </source>
</reference>
<name>A0A1T4Z1A2_9BACL</name>
<gene>
    <name evidence="1" type="ORF">SAMN04244570_0443</name>
</gene>
<accession>A0A1T4Z1A2</accession>
<protein>
    <submittedName>
        <fullName evidence="1">Uncharacterized protein</fullName>
    </submittedName>
</protein>
<sequence>NQSLKNLYSEGLYDDNKKRWQDAFPLKEEFEKDMDKVKS</sequence>
<evidence type="ECO:0000313" key="2">
    <source>
        <dbReference type="Proteomes" id="UP000190042"/>
    </source>
</evidence>
<evidence type="ECO:0000313" key="1">
    <source>
        <dbReference type="EMBL" id="SKB07673.1"/>
    </source>
</evidence>